<reference evidence="2" key="1">
    <citation type="submission" date="2022-03" db="EMBL/GenBank/DDBJ databases">
        <title>A functionally conserved STORR gene fusion in Papaver species that diverged 16.8 million years ago.</title>
        <authorList>
            <person name="Catania T."/>
        </authorList>
    </citation>
    <scope>NUCLEOTIDE SEQUENCE</scope>
    <source>
        <strain evidence="2">S-191538</strain>
    </source>
</reference>
<dbReference type="AlphaFoldDB" id="A0AA41SM06"/>
<proteinExistence type="predicted"/>
<accession>A0AA41SM06</accession>
<sequence length="376" mass="42488">MSWYRDPELFIYYWDSSYGYGIGRIRKSYNTPLGGGDITYEEGQLNFSKHLSLGNNSESDYAALKSHLLKNADVVTHENVKYVNCQGLVVNCSYQKSPGTWSRVEELNSIFYSLPGIINPSEKKDLELVAEISLLKEKLKNEVTNLQDQLIQEKNAKQALQTQVLELKAKLEESRGSADVQPWMTGDTVPSHLVPFEDLDVLNFPKTTSVTITEGPSKPSSAYFWTQAEELTSVVKSLQAHMKLAEKLQVVERKNSELVAETSSLRNLLNQVKYDNQALQTRVSDLTTKLEECCGSRGGSTDVQPWMKEDTVPNHWVPLEELDVLNLPKNPVAIMEEPSQPKFVEDLTTNVQVHRFYRGAFIVAVNVEELIPDNEK</sequence>
<evidence type="ECO:0000313" key="2">
    <source>
        <dbReference type="EMBL" id="MCL7037365.1"/>
    </source>
</evidence>
<evidence type="ECO:0000256" key="1">
    <source>
        <dbReference type="SAM" id="Coils"/>
    </source>
</evidence>
<evidence type="ECO:0000313" key="3">
    <source>
        <dbReference type="Proteomes" id="UP001177140"/>
    </source>
</evidence>
<dbReference type="EMBL" id="JAJJMA010178239">
    <property type="protein sequence ID" value="MCL7037365.1"/>
    <property type="molecule type" value="Genomic_DNA"/>
</dbReference>
<comment type="caution">
    <text evidence="2">The sequence shown here is derived from an EMBL/GenBank/DDBJ whole genome shotgun (WGS) entry which is preliminary data.</text>
</comment>
<dbReference type="Proteomes" id="UP001177140">
    <property type="component" value="Unassembled WGS sequence"/>
</dbReference>
<gene>
    <name evidence="2" type="ORF">MKW94_029166</name>
</gene>
<feature type="coiled-coil region" evidence="1">
    <location>
        <begin position="129"/>
        <end position="177"/>
    </location>
</feature>
<keyword evidence="1" id="KW-0175">Coiled coil</keyword>
<name>A0AA41SM06_PAPNU</name>
<feature type="coiled-coil region" evidence="1">
    <location>
        <begin position="228"/>
        <end position="261"/>
    </location>
</feature>
<organism evidence="2 3">
    <name type="scientific">Papaver nudicaule</name>
    <name type="common">Iceland poppy</name>
    <dbReference type="NCBI Taxonomy" id="74823"/>
    <lineage>
        <taxon>Eukaryota</taxon>
        <taxon>Viridiplantae</taxon>
        <taxon>Streptophyta</taxon>
        <taxon>Embryophyta</taxon>
        <taxon>Tracheophyta</taxon>
        <taxon>Spermatophyta</taxon>
        <taxon>Magnoliopsida</taxon>
        <taxon>Ranunculales</taxon>
        <taxon>Papaveraceae</taxon>
        <taxon>Papaveroideae</taxon>
        <taxon>Papaver</taxon>
    </lineage>
</organism>
<protein>
    <submittedName>
        <fullName evidence="2">Uncharacterized protein</fullName>
    </submittedName>
</protein>
<keyword evidence="3" id="KW-1185">Reference proteome</keyword>